<keyword evidence="1" id="KW-0479">Metal-binding</keyword>
<organism evidence="3 4">
    <name type="scientific">Enterobacter cancerogenus</name>
    <dbReference type="NCBI Taxonomy" id="69218"/>
    <lineage>
        <taxon>Bacteria</taxon>
        <taxon>Pseudomonadati</taxon>
        <taxon>Pseudomonadota</taxon>
        <taxon>Gammaproteobacteria</taxon>
        <taxon>Enterobacterales</taxon>
        <taxon>Enterobacteriaceae</taxon>
        <taxon>Enterobacter</taxon>
        <taxon>Enterobacter cloacae complex</taxon>
    </lineage>
</organism>
<proteinExistence type="predicted"/>
<dbReference type="AlphaFoldDB" id="A0A484Z861"/>
<name>A0A484Z861_9ENTR</name>
<accession>A0A484Z861</accession>
<dbReference type="InterPro" id="IPR012686">
    <property type="entry name" value="HPA_isomer/decarb_N"/>
</dbReference>
<dbReference type="GO" id="GO:0046872">
    <property type="term" value="F:metal ion binding"/>
    <property type="evidence" value="ECO:0007669"/>
    <property type="project" value="UniProtKB-KW"/>
</dbReference>
<feature type="domain" description="Fumarylacetoacetase-like C-terminal" evidence="2">
    <location>
        <begin position="4"/>
        <end position="204"/>
    </location>
</feature>
<dbReference type="Proteomes" id="UP000351155">
    <property type="component" value="Unassembled WGS sequence"/>
</dbReference>
<dbReference type="Pfam" id="PF01557">
    <property type="entry name" value="FAA_hydrolase"/>
    <property type="match status" value="1"/>
</dbReference>
<dbReference type="GO" id="GO:0008704">
    <property type="term" value="F:5-carboxymethyl-2-hydroxymuconate delta-isomerase activity"/>
    <property type="evidence" value="ECO:0007669"/>
    <property type="project" value="InterPro"/>
</dbReference>
<dbReference type="EMBL" id="CAADIW010000075">
    <property type="protein sequence ID" value="VFS44588.1"/>
    <property type="molecule type" value="Genomic_DNA"/>
</dbReference>
<reference evidence="3 4" key="1">
    <citation type="submission" date="2019-03" db="EMBL/GenBank/DDBJ databases">
        <authorList>
            <consortium name="Pathogen Informatics"/>
        </authorList>
    </citation>
    <scope>NUCLEOTIDE SEQUENCE [LARGE SCALE GENOMIC DNA]</scope>
    <source>
        <strain evidence="3 4">NCTC12126</strain>
    </source>
</reference>
<evidence type="ECO:0000256" key="1">
    <source>
        <dbReference type="ARBA" id="ARBA00022723"/>
    </source>
</evidence>
<evidence type="ECO:0000313" key="4">
    <source>
        <dbReference type="Proteomes" id="UP000351155"/>
    </source>
</evidence>
<dbReference type="InterPro" id="IPR011234">
    <property type="entry name" value="Fumarylacetoacetase-like_C"/>
</dbReference>
<dbReference type="InterPro" id="IPR036663">
    <property type="entry name" value="Fumarylacetoacetase_C_sf"/>
</dbReference>
<protein>
    <submittedName>
        <fullName evidence="3">4-hydroxyphenylacetate degradation bifunctional isomerase/decarboxylase</fullName>
    </submittedName>
</protein>
<evidence type="ECO:0000313" key="3">
    <source>
        <dbReference type="EMBL" id="VFS44588.1"/>
    </source>
</evidence>
<dbReference type="SUPFAM" id="SSF56529">
    <property type="entry name" value="FAH"/>
    <property type="match status" value="1"/>
</dbReference>
<dbReference type="PANTHER" id="PTHR11820">
    <property type="entry name" value="ACYLPYRUVASE"/>
    <property type="match status" value="1"/>
</dbReference>
<dbReference type="NCBIfam" id="TIGR02305">
    <property type="entry name" value="HpaG-N-term"/>
    <property type="match status" value="1"/>
</dbReference>
<keyword evidence="3" id="KW-0413">Isomerase</keyword>
<evidence type="ECO:0000259" key="2">
    <source>
        <dbReference type="Pfam" id="PF01557"/>
    </source>
</evidence>
<dbReference type="PANTHER" id="PTHR11820:SF114">
    <property type="entry name" value="4-HYDROXYPHENYLACETATE CATABOLISM PROTEIN"/>
    <property type="match status" value="1"/>
</dbReference>
<dbReference type="GO" id="GO:0018800">
    <property type="term" value="F:5-oxopent-3-ene-1,2,5-tricarboxylate decarboxylase activity"/>
    <property type="evidence" value="ECO:0007669"/>
    <property type="project" value="InterPro"/>
</dbReference>
<gene>
    <name evidence="3" type="primary">hpcE</name>
    <name evidence="3" type="ORF">NCTC12126_05899</name>
</gene>
<sequence>MKGTVFAVALNHQSQRDAWREAFEKAPYTTPPKTAVWFIKPHNTVISTGEPIPFPAGETVLSGATVALVVGKTARRVRVEDAGQYIAGYALANEVSLPEESFYRPAIKAKCRDGFCPLGELVAVDSVDNLTIITDINGREADRWNTADLQRNAAELLSALSEFATLNPGDAILLGTPHHRVALRPGDRVRVLAEGFPPLENPVVDERDVAITPATPPARHAVCPRAELRRSRQRTGLHPRPPSRWCLLKRRTPLTVITRRRCVRTTSSTCTMRRSW</sequence>
<dbReference type="Gene3D" id="3.90.850.10">
    <property type="entry name" value="Fumarylacetoacetase-like, C-terminal domain"/>
    <property type="match status" value="1"/>
</dbReference>